<dbReference type="GO" id="GO:0003723">
    <property type="term" value="F:RNA binding"/>
    <property type="evidence" value="ECO:0007669"/>
    <property type="project" value="UniProtKB-KW"/>
</dbReference>
<feature type="region of interest" description="Disordered" evidence="2">
    <location>
        <begin position="1"/>
        <end position="56"/>
    </location>
</feature>
<dbReference type="GO" id="GO:0006364">
    <property type="term" value="P:rRNA processing"/>
    <property type="evidence" value="ECO:0007669"/>
    <property type="project" value="TreeGrafter"/>
</dbReference>
<evidence type="ECO:0000256" key="2">
    <source>
        <dbReference type="SAM" id="MobiDB-lite"/>
    </source>
</evidence>
<dbReference type="CDD" id="cd00593">
    <property type="entry name" value="RIBOc"/>
    <property type="match status" value="1"/>
</dbReference>
<protein>
    <submittedName>
        <fullName evidence="4">Ribonuclease III domain-containing protein</fullName>
    </submittedName>
</protein>
<evidence type="ECO:0000313" key="4">
    <source>
        <dbReference type="EMBL" id="KAF1915572.1"/>
    </source>
</evidence>
<gene>
    <name evidence="4" type="ORF">BDU57DRAFT_518610</name>
</gene>
<dbReference type="OrthoDB" id="2392202at2759"/>
<keyword evidence="1" id="KW-0694">RNA-binding</keyword>
<dbReference type="InterPro" id="IPR036389">
    <property type="entry name" value="RNase_III_sf"/>
</dbReference>
<keyword evidence="5" id="KW-1185">Reference proteome</keyword>
<dbReference type="GO" id="GO:0005654">
    <property type="term" value="C:nucleoplasm"/>
    <property type="evidence" value="ECO:0007669"/>
    <property type="project" value="TreeGrafter"/>
</dbReference>
<feature type="region of interest" description="Disordered" evidence="2">
    <location>
        <begin position="395"/>
        <end position="463"/>
    </location>
</feature>
<dbReference type="GO" id="GO:0034475">
    <property type="term" value="P:U4 snRNA 3'-end processing"/>
    <property type="evidence" value="ECO:0007669"/>
    <property type="project" value="TreeGrafter"/>
</dbReference>
<evidence type="ECO:0000313" key="5">
    <source>
        <dbReference type="Proteomes" id="UP000800096"/>
    </source>
</evidence>
<dbReference type="EMBL" id="ML979136">
    <property type="protein sequence ID" value="KAF1915572.1"/>
    <property type="molecule type" value="Genomic_DNA"/>
</dbReference>
<dbReference type="PANTHER" id="PTHR11207">
    <property type="entry name" value="RIBONUCLEASE III"/>
    <property type="match status" value="1"/>
</dbReference>
<dbReference type="Pfam" id="PF00636">
    <property type="entry name" value="Ribonuclease_3"/>
    <property type="match status" value="1"/>
</dbReference>
<dbReference type="PANTHER" id="PTHR11207:SF0">
    <property type="entry name" value="RIBONUCLEASE 3"/>
    <property type="match status" value="1"/>
</dbReference>
<evidence type="ECO:0000256" key="1">
    <source>
        <dbReference type="ARBA" id="ARBA00022884"/>
    </source>
</evidence>
<dbReference type="Proteomes" id="UP000800096">
    <property type="component" value="Unassembled WGS sequence"/>
</dbReference>
<dbReference type="PROSITE" id="PS50142">
    <property type="entry name" value="RNASE_3_2"/>
    <property type="match status" value="1"/>
</dbReference>
<feature type="compositionally biased region" description="Polar residues" evidence="2">
    <location>
        <begin position="18"/>
        <end position="36"/>
    </location>
</feature>
<accession>A0A6A5QJL1</accession>
<reference evidence="4" key="1">
    <citation type="journal article" date="2020" name="Stud. Mycol.">
        <title>101 Dothideomycetes genomes: a test case for predicting lifestyles and emergence of pathogens.</title>
        <authorList>
            <person name="Haridas S."/>
            <person name="Albert R."/>
            <person name="Binder M."/>
            <person name="Bloem J."/>
            <person name="Labutti K."/>
            <person name="Salamov A."/>
            <person name="Andreopoulos B."/>
            <person name="Baker S."/>
            <person name="Barry K."/>
            <person name="Bills G."/>
            <person name="Bluhm B."/>
            <person name="Cannon C."/>
            <person name="Castanera R."/>
            <person name="Culley D."/>
            <person name="Daum C."/>
            <person name="Ezra D."/>
            <person name="Gonzalez J."/>
            <person name="Henrissat B."/>
            <person name="Kuo A."/>
            <person name="Liang C."/>
            <person name="Lipzen A."/>
            <person name="Lutzoni F."/>
            <person name="Magnuson J."/>
            <person name="Mondo S."/>
            <person name="Nolan M."/>
            <person name="Ohm R."/>
            <person name="Pangilinan J."/>
            <person name="Park H.-J."/>
            <person name="Ramirez L."/>
            <person name="Alfaro M."/>
            <person name="Sun H."/>
            <person name="Tritt A."/>
            <person name="Yoshinaga Y."/>
            <person name="Zwiers L.-H."/>
            <person name="Turgeon B."/>
            <person name="Goodwin S."/>
            <person name="Spatafora J."/>
            <person name="Crous P."/>
            <person name="Grigoriev I."/>
        </authorList>
    </citation>
    <scope>NUCLEOTIDE SEQUENCE</scope>
    <source>
        <strain evidence="4">HMLAC05119</strain>
    </source>
</reference>
<dbReference type="SUPFAM" id="SSF69065">
    <property type="entry name" value="RNase III domain-like"/>
    <property type="match status" value="1"/>
</dbReference>
<dbReference type="InterPro" id="IPR000999">
    <property type="entry name" value="RNase_III_dom"/>
</dbReference>
<proteinExistence type="predicted"/>
<organism evidence="4 5">
    <name type="scientific">Ampelomyces quisqualis</name>
    <name type="common">Powdery mildew agent</name>
    <dbReference type="NCBI Taxonomy" id="50730"/>
    <lineage>
        <taxon>Eukaryota</taxon>
        <taxon>Fungi</taxon>
        <taxon>Dikarya</taxon>
        <taxon>Ascomycota</taxon>
        <taxon>Pezizomycotina</taxon>
        <taxon>Dothideomycetes</taxon>
        <taxon>Pleosporomycetidae</taxon>
        <taxon>Pleosporales</taxon>
        <taxon>Pleosporineae</taxon>
        <taxon>Phaeosphaeriaceae</taxon>
        <taxon>Ampelomyces</taxon>
    </lineage>
</organism>
<dbReference type="GO" id="GO:0004525">
    <property type="term" value="F:ribonuclease III activity"/>
    <property type="evidence" value="ECO:0007669"/>
    <property type="project" value="InterPro"/>
</dbReference>
<feature type="domain" description="RNase III" evidence="3">
    <location>
        <begin position="146"/>
        <end position="268"/>
    </location>
</feature>
<dbReference type="PROSITE" id="PS00517">
    <property type="entry name" value="RNASE_3_1"/>
    <property type="match status" value="1"/>
</dbReference>
<sequence length="463" mass="52375">MSVQKRGNGFGHYGDHSQPFNKKQRYSQPMYNSASSAERPAAHHRKPPQYGPHQPQLSATELQTGLVALLDRFVAAELTPEADRDILLHARELRRLVSARTAKSTSAQARRDLDEKRPDKAAYVTVPDYIDRKVVEAKHLPPLPPITEPHLEQAVFTHQSVHANHFNVHQHIDLGLDYERLEYLGDAYIELMASRSLYNRFPVVDVPQLCSWRERLVENIALAKFSEAYGFPDRLQSKADYDKTSKAWTKVTADIFEAYVAAVVLSDPANGFRTAENWLDDLWAPQILSMKEKVTENAVARDDLNKLVVINGVQVNYREERAMVVDRGAHKYFLGAYLTGWGYEDEWLGSGEGQKKSQACIAAANDAIKRDSPALRDAARQKKELMAIRAKERELAEAANGDQGDEVANEDNGDEVRLVPESTESPERAKKKRKSEAVEPPEKKTKKHKKSKDKTEKQNDKEK</sequence>
<dbReference type="Gene3D" id="1.10.1520.10">
    <property type="entry name" value="Ribonuclease III domain"/>
    <property type="match status" value="1"/>
</dbReference>
<evidence type="ECO:0000259" key="3">
    <source>
        <dbReference type="PROSITE" id="PS50142"/>
    </source>
</evidence>
<dbReference type="SMART" id="SM00535">
    <property type="entry name" value="RIBOc"/>
    <property type="match status" value="1"/>
</dbReference>
<feature type="compositionally biased region" description="Acidic residues" evidence="2">
    <location>
        <begin position="403"/>
        <end position="413"/>
    </location>
</feature>
<dbReference type="AlphaFoldDB" id="A0A6A5QJL1"/>
<name>A0A6A5QJL1_AMPQU</name>
<feature type="compositionally biased region" description="Basic and acidic residues" evidence="2">
    <location>
        <begin position="453"/>
        <end position="463"/>
    </location>
</feature>
<dbReference type="GO" id="GO:0006369">
    <property type="term" value="P:termination of RNA polymerase II transcription"/>
    <property type="evidence" value="ECO:0007669"/>
    <property type="project" value="TreeGrafter"/>
</dbReference>